<accession>A0A8D0AWH1</accession>
<evidence type="ECO:0000313" key="1">
    <source>
        <dbReference type="Ensembl" id="ENSSLUP00000060220.1"/>
    </source>
</evidence>
<proteinExistence type="predicted"/>
<dbReference type="GeneTree" id="ENSGT00510000048902"/>
<dbReference type="Ensembl" id="ENSSLUT00000061920.1">
    <property type="protein sequence ID" value="ENSSLUP00000060220.1"/>
    <property type="gene ID" value="ENSSLUG00000025701.1"/>
</dbReference>
<evidence type="ECO:0000313" key="2">
    <source>
        <dbReference type="Proteomes" id="UP000694568"/>
    </source>
</evidence>
<reference evidence="1" key="1">
    <citation type="submission" date="2025-08" db="UniProtKB">
        <authorList>
            <consortium name="Ensembl"/>
        </authorList>
    </citation>
    <scope>IDENTIFICATION</scope>
</reference>
<sequence length="327" mass="37416">MKFPVDLLADVSHTELERLAHNYMNNLLYSNPDAPEHLTLPDSTQVTINICSVGFIPLYGSSDKQKVLALFSPTEPLTAVALYLLDQWWPVDDILKTADPARDGAVEVETVGERIVLYILNRVVYRAREMSSEELPFLCHGEKDHAKILWSNGEAVGFYSVKPSGSFSNSFATRSYQLPVMDSIFVRRCQRGKGFGLQMLEDFVLSFKEDCLGLRYPLTKPMYKVCEKYLRQFPGDTDLLWEVESVGGPNQRTNMASKIQAMDHSVSRSLSFTEESLVITEMTEKDVVITTQIQDAESMECTVEIVVHYYYYFFKVEKYEFEKQRIV</sequence>
<name>A0A8D0AWH1_SANLU</name>
<dbReference type="PANTHER" id="PTHR22442:SF3">
    <property type="entry name" value="SOLUBLE LAMIN-ASSOCIATED PROTEIN OF 75 KDA"/>
    <property type="match status" value="1"/>
</dbReference>
<organism evidence="1 2">
    <name type="scientific">Sander lucioperca</name>
    <name type="common">Pike-perch</name>
    <name type="synonym">Perca lucioperca</name>
    <dbReference type="NCBI Taxonomy" id="283035"/>
    <lineage>
        <taxon>Eukaryota</taxon>
        <taxon>Metazoa</taxon>
        <taxon>Chordata</taxon>
        <taxon>Craniata</taxon>
        <taxon>Vertebrata</taxon>
        <taxon>Euteleostomi</taxon>
        <taxon>Actinopterygii</taxon>
        <taxon>Neopterygii</taxon>
        <taxon>Teleostei</taxon>
        <taxon>Neoteleostei</taxon>
        <taxon>Acanthomorphata</taxon>
        <taxon>Eupercaria</taxon>
        <taxon>Perciformes</taxon>
        <taxon>Percoidei</taxon>
        <taxon>Percidae</taxon>
        <taxon>Luciopercinae</taxon>
        <taxon>Sander</taxon>
    </lineage>
</organism>
<dbReference type="AlphaFoldDB" id="A0A8D0AWH1"/>
<reference evidence="1" key="2">
    <citation type="submission" date="2025-09" db="UniProtKB">
        <authorList>
            <consortium name="Ensembl"/>
        </authorList>
    </citation>
    <scope>IDENTIFICATION</scope>
</reference>
<protein>
    <submittedName>
        <fullName evidence="1">Family with sequence similarity 169 member Aa</fullName>
    </submittedName>
</protein>
<dbReference type="PANTHER" id="PTHR22442">
    <property type="match status" value="1"/>
</dbReference>
<keyword evidence="2" id="KW-1185">Reference proteome</keyword>
<dbReference type="Proteomes" id="UP000694568">
    <property type="component" value="Unplaced"/>
</dbReference>
<dbReference type="InterPro" id="IPR029625">
    <property type="entry name" value="FAM169"/>
</dbReference>